<dbReference type="RefSeq" id="WP_090860197.1">
    <property type="nucleotide sequence ID" value="NZ_FMZM01000012.1"/>
</dbReference>
<dbReference type="InterPro" id="IPR002645">
    <property type="entry name" value="STAS_dom"/>
</dbReference>
<dbReference type="EMBL" id="FMZM01000012">
    <property type="protein sequence ID" value="SDD94779.1"/>
    <property type="molecule type" value="Genomic_DNA"/>
</dbReference>
<evidence type="ECO:0000313" key="1">
    <source>
        <dbReference type="EMBL" id="SDD94779.1"/>
    </source>
</evidence>
<dbReference type="InterPro" id="IPR036513">
    <property type="entry name" value="STAS_dom_sf"/>
</dbReference>
<dbReference type="AlphaFoldDB" id="A0A1G6YWL9"/>
<accession>A0A1G6YWL9</accession>
<dbReference type="InterPro" id="IPR058548">
    <property type="entry name" value="MlaB-like_STAS"/>
</dbReference>
<dbReference type="SUPFAM" id="SSF52091">
    <property type="entry name" value="SpoIIaa-like"/>
    <property type="match status" value="1"/>
</dbReference>
<dbReference type="Pfam" id="PF13466">
    <property type="entry name" value="STAS_2"/>
    <property type="match status" value="1"/>
</dbReference>
<dbReference type="OrthoDB" id="3789899at2"/>
<protein>
    <submittedName>
        <fullName evidence="1">STAS domain-containing protein</fullName>
    </submittedName>
</protein>
<organism evidence="1 2">
    <name type="scientific">Nocardioides lianchengensis</name>
    <dbReference type="NCBI Taxonomy" id="1045774"/>
    <lineage>
        <taxon>Bacteria</taxon>
        <taxon>Bacillati</taxon>
        <taxon>Actinomycetota</taxon>
        <taxon>Actinomycetes</taxon>
        <taxon>Propionibacteriales</taxon>
        <taxon>Nocardioidaceae</taxon>
        <taxon>Nocardioides</taxon>
    </lineage>
</organism>
<dbReference type="PROSITE" id="PS50801">
    <property type="entry name" value="STAS"/>
    <property type="match status" value="1"/>
</dbReference>
<evidence type="ECO:0000313" key="2">
    <source>
        <dbReference type="Proteomes" id="UP000199034"/>
    </source>
</evidence>
<dbReference type="STRING" id="1045774.SAMN05421872_112190"/>
<keyword evidence="2" id="KW-1185">Reference proteome</keyword>
<sequence length="100" mass="10545">MSETNLESRRTDEGVLVLSGSIDEGLAPELLALLLDALAEGPLTVDLSDVDYLPSVALSSLIAAWHAEGVHPMTLQARTGSVSQRVLTVTGLPHDQLDPS</sequence>
<reference evidence="1 2" key="1">
    <citation type="submission" date="2016-10" db="EMBL/GenBank/DDBJ databases">
        <authorList>
            <person name="de Groot N.N."/>
        </authorList>
    </citation>
    <scope>NUCLEOTIDE SEQUENCE [LARGE SCALE GENOMIC DNA]</scope>
    <source>
        <strain evidence="1 2">CGMCC 4.6858</strain>
    </source>
</reference>
<dbReference type="Proteomes" id="UP000199034">
    <property type="component" value="Unassembled WGS sequence"/>
</dbReference>
<dbReference type="Gene3D" id="3.30.750.24">
    <property type="entry name" value="STAS domain"/>
    <property type="match status" value="1"/>
</dbReference>
<proteinExistence type="predicted"/>
<name>A0A1G6YWL9_9ACTN</name>
<gene>
    <name evidence="1" type="ORF">SAMN05421872_112190</name>
</gene>